<dbReference type="InterPro" id="IPR001404">
    <property type="entry name" value="Hsp90_fam"/>
</dbReference>
<feature type="binding site" evidence="5">
    <location>
        <position position="77"/>
    </location>
    <ligand>
        <name>ATP</name>
        <dbReference type="ChEBI" id="CHEBI:30616"/>
    </ligand>
</feature>
<dbReference type="RefSeq" id="WP_253020640.1">
    <property type="nucleotide sequence ID" value="NZ_JAOSHN010000001.1"/>
</dbReference>
<evidence type="ECO:0000256" key="5">
    <source>
        <dbReference type="PIRSR" id="PIRSR002583-1"/>
    </source>
</evidence>
<dbReference type="Gene3D" id="1.20.120.790">
    <property type="entry name" value="Heat shock protein 90, C-terminal domain"/>
    <property type="match status" value="1"/>
</dbReference>
<dbReference type="AlphaFoldDB" id="A0A9J6QMN1"/>
<dbReference type="EMBL" id="JAOSHN010000001">
    <property type="protein sequence ID" value="MCU7377186.1"/>
    <property type="molecule type" value="Genomic_DNA"/>
</dbReference>
<feature type="binding site" evidence="5">
    <location>
        <position position="324"/>
    </location>
    <ligand>
        <name>ATP</name>
        <dbReference type="ChEBI" id="CHEBI:30616"/>
    </ligand>
</feature>
<reference evidence="6" key="1">
    <citation type="submission" date="2022-09" db="EMBL/GenBank/DDBJ databases">
        <title>Culturomic study of gut microbiota in children with autism spectrum disorder.</title>
        <authorList>
            <person name="Efimov B.A."/>
            <person name="Chaplin A.V."/>
            <person name="Sokolova S.R."/>
            <person name="Pikina A.P."/>
            <person name="Korzhanova M."/>
            <person name="Belova V."/>
            <person name="Korostin D."/>
        </authorList>
    </citation>
    <scope>NUCLEOTIDE SEQUENCE</scope>
    <source>
        <strain evidence="6">ASD5510</strain>
    </source>
</reference>
<dbReference type="Pfam" id="PF13589">
    <property type="entry name" value="HATPase_c_3"/>
    <property type="match status" value="1"/>
</dbReference>
<dbReference type="InterPro" id="IPR020568">
    <property type="entry name" value="Ribosomal_Su5_D2-typ_SF"/>
</dbReference>
<dbReference type="PRINTS" id="PR00775">
    <property type="entry name" value="HEATSHOCK90"/>
</dbReference>
<dbReference type="Pfam" id="PF00183">
    <property type="entry name" value="HSP90"/>
    <property type="match status" value="1"/>
</dbReference>
<gene>
    <name evidence="6" type="primary">htpG</name>
    <name evidence="6" type="ORF">OBO34_02325</name>
</gene>
<dbReference type="InterPro" id="IPR020575">
    <property type="entry name" value="Hsp90_N"/>
</dbReference>
<accession>A0A9J6QMN1</accession>
<dbReference type="GO" id="GO:0051082">
    <property type="term" value="F:unfolded protein binding"/>
    <property type="evidence" value="ECO:0007669"/>
    <property type="project" value="InterPro"/>
</dbReference>
<evidence type="ECO:0000256" key="3">
    <source>
        <dbReference type="ARBA" id="ARBA00022840"/>
    </source>
</evidence>
<evidence type="ECO:0000313" key="7">
    <source>
        <dbReference type="Proteomes" id="UP001065549"/>
    </source>
</evidence>
<dbReference type="NCBIfam" id="NF003555">
    <property type="entry name" value="PRK05218.1"/>
    <property type="match status" value="1"/>
</dbReference>
<evidence type="ECO:0000313" key="6">
    <source>
        <dbReference type="EMBL" id="MCU7377186.1"/>
    </source>
</evidence>
<comment type="similarity">
    <text evidence="1">Belongs to the heat shock protein 90 family.</text>
</comment>
<dbReference type="InterPro" id="IPR036890">
    <property type="entry name" value="HATPase_C_sf"/>
</dbReference>
<feature type="binding site" evidence="5">
    <location>
        <position position="37"/>
    </location>
    <ligand>
        <name>ATP</name>
        <dbReference type="ChEBI" id="CHEBI:30616"/>
    </ligand>
</feature>
<evidence type="ECO:0000256" key="4">
    <source>
        <dbReference type="ARBA" id="ARBA00023186"/>
    </source>
</evidence>
<dbReference type="GO" id="GO:0016887">
    <property type="term" value="F:ATP hydrolysis activity"/>
    <property type="evidence" value="ECO:0007669"/>
    <property type="project" value="InterPro"/>
</dbReference>
<dbReference type="Gene3D" id="3.30.230.80">
    <property type="match status" value="1"/>
</dbReference>
<dbReference type="PANTHER" id="PTHR11528">
    <property type="entry name" value="HEAT SHOCK PROTEIN 90 FAMILY MEMBER"/>
    <property type="match status" value="1"/>
</dbReference>
<dbReference type="Gene3D" id="3.30.565.10">
    <property type="entry name" value="Histidine kinase-like ATPase, C-terminal domain"/>
    <property type="match status" value="1"/>
</dbReference>
<sequence length="615" mass="71163">MERKNGCLSVNSENIFPIIKKWLYTEADIFVRELISNGADAISKRKKLVNLEKAAAFKEAKIQITIDQKSARLIFSDNGLGMDMEEIDRYINQIAFSGATDFLNRYKQGNSKQMIGHFGLGFYSAFMAADHISISSLSYKKNAKAVYWDCTSDMKFTMEEGTRTKVGTDVILHLNETSQYMNREYLEEVIKKYFAFFSIPIEVQVVGNTQEEMAAANVVNDCSPLWTRNPENCTKKDYVEFYKKAFGIEKEPKLWIHLYNEELGVKGIIYIRTKEQMEQSIDGAMKLYCKQVYITDQAKSLIPSYLFFQNGIIDCENAPLMVSRSALQEGENVEKIQRYITEQVAYKFYGTFECERAFYESIWEDLNPFIKFSCLKDKLFSSYISKFILFKDLIGKYVTMAEHLEEISESHENTVYYISDDIQQAHYIKMFQNAGMNALYMTHVVDTPYIRKQESLHADLHFNRIDSDCYKALKDAEAEEAMAAEMEKYSAAASELFAPLFGDKQIEVKLGCLMTDTVSSIMIIDEEERRVRDTLELYETKGIDISRFKQGKDVLLLNMSNMVVDYMFSCERQEEKKLIAAHLYDLARLGQESLQAQEMAEFIERSNHLLKRIIQ</sequence>
<feature type="binding site" evidence="5">
    <location>
        <position position="168"/>
    </location>
    <ligand>
        <name>ATP</name>
        <dbReference type="ChEBI" id="CHEBI:30616"/>
    </ligand>
</feature>
<protein>
    <submittedName>
        <fullName evidence="6">Molecular chaperone HtpG</fullName>
    </submittedName>
</protein>
<dbReference type="GO" id="GO:0140662">
    <property type="term" value="F:ATP-dependent protein folding chaperone"/>
    <property type="evidence" value="ECO:0007669"/>
    <property type="project" value="InterPro"/>
</dbReference>
<dbReference type="SUPFAM" id="SSF54211">
    <property type="entry name" value="Ribosomal protein S5 domain 2-like"/>
    <property type="match status" value="1"/>
</dbReference>
<keyword evidence="7" id="KW-1185">Reference proteome</keyword>
<feature type="binding site" evidence="5">
    <location>
        <position position="33"/>
    </location>
    <ligand>
        <name>ATP</name>
        <dbReference type="ChEBI" id="CHEBI:30616"/>
    </ligand>
</feature>
<organism evidence="6 7">
    <name type="scientific">Hominibacterium faecale</name>
    <dbReference type="NCBI Taxonomy" id="2839743"/>
    <lineage>
        <taxon>Bacteria</taxon>
        <taxon>Bacillati</taxon>
        <taxon>Bacillota</taxon>
        <taxon>Clostridia</taxon>
        <taxon>Peptostreptococcales</taxon>
        <taxon>Anaerovoracaceae</taxon>
        <taxon>Hominibacterium</taxon>
    </lineage>
</organism>
<dbReference type="Proteomes" id="UP001065549">
    <property type="component" value="Unassembled WGS sequence"/>
</dbReference>
<evidence type="ECO:0000256" key="1">
    <source>
        <dbReference type="ARBA" id="ARBA00008239"/>
    </source>
</evidence>
<keyword evidence="2 5" id="KW-0547">Nucleotide-binding</keyword>
<comment type="caution">
    <text evidence="6">The sequence shown here is derived from an EMBL/GenBank/DDBJ whole genome shotgun (WGS) entry which is preliminary data.</text>
</comment>
<dbReference type="Gene3D" id="3.40.50.11260">
    <property type="match status" value="1"/>
</dbReference>
<feature type="binding site" evidence="5">
    <location>
        <position position="82"/>
    </location>
    <ligand>
        <name>ATP</name>
        <dbReference type="ChEBI" id="CHEBI:30616"/>
    </ligand>
</feature>
<name>A0A9J6QMN1_9FIRM</name>
<dbReference type="InterPro" id="IPR037196">
    <property type="entry name" value="HSP90_C"/>
</dbReference>
<dbReference type="GO" id="GO:0005524">
    <property type="term" value="F:ATP binding"/>
    <property type="evidence" value="ECO:0007669"/>
    <property type="project" value="UniProtKB-KW"/>
</dbReference>
<dbReference type="PIRSF" id="PIRSF002583">
    <property type="entry name" value="Hsp90"/>
    <property type="match status" value="1"/>
</dbReference>
<keyword evidence="4" id="KW-0143">Chaperone</keyword>
<dbReference type="SUPFAM" id="SSF55874">
    <property type="entry name" value="ATPase domain of HSP90 chaperone/DNA topoisomerase II/histidine kinase"/>
    <property type="match status" value="1"/>
</dbReference>
<evidence type="ECO:0000256" key="2">
    <source>
        <dbReference type="ARBA" id="ARBA00022741"/>
    </source>
</evidence>
<keyword evidence="3 5" id="KW-0067">ATP-binding</keyword>
<feature type="binding site" evidence="5">
    <location>
        <begin position="97"/>
        <end position="98"/>
    </location>
    <ligand>
        <name>ATP</name>
        <dbReference type="ChEBI" id="CHEBI:30616"/>
    </ligand>
</feature>
<proteinExistence type="inferred from homology"/>